<dbReference type="Proteomes" id="UP001159363">
    <property type="component" value="Chromosome 8"/>
</dbReference>
<evidence type="ECO:0000313" key="1">
    <source>
        <dbReference type="EMBL" id="KAJ8875771.1"/>
    </source>
</evidence>
<proteinExistence type="predicted"/>
<organism evidence="1 2">
    <name type="scientific">Dryococelus australis</name>
    <dbReference type="NCBI Taxonomy" id="614101"/>
    <lineage>
        <taxon>Eukaryota</taxon>
        <taxon>Metazoa</taxon>
        <taxon>Ecdysozoa</taxon>
        <taxon>Arthropoda</taxon>
        <taxon>Hexapoda</taxon>
        <taxon>Insecta</taxon>
        <taxon>Pterygota</taxon>
        <taxon>Neoptera</taxon>
        <taxon>Polyneoptera</taxon>
        <taxon>Phasmatodea</taxon>
        <taxon>Verophasmatodea</taxon>
        <taxon>Anareolatae</taxon>
        <taxon>Phasmatidae</taxon>
        <taxon>Eurycanthinae</taxon>
        <taxon>Dryococelus</taxon>
    </lineage>
</organism>
<sequence length="293" mass="32926">MFNFSSIGSGDLPCVKILREKYVPLLKEDRAAGIKQDVCGNSVCILVDETKDRRGKCVFVILFRLLEPTDSQKIFVAGVHFLEQANARLCARAVLDSMKELVLGDQILHFLCWAHKLNIVGSIYPKVLTELNTAISKVKSAFFNTRKRKFLMEKYPNEEKDVVDLPDVGIEYFNSSSQLDANKILVQSTFVKEHLKSLIRIFSTDTTAALKTIENKVCPAEVKNGLQHAASLSMDKLQLLMASDPVKIFFQTLGKLFDTSKILLNEVNNDLFDLLTTFPGMKNCNLTSTNIVR</sequence>
<accession>A0ABQ9GUR6</accession>
<name>A0ABQ9GUR6_9NEOP</name>
<reference evidence="1 2" key="1">
    <citation type="submission" date="2023-02" db="EMBL/GenBank/DDBJ databases">
        <title>LHISI_Scaffold_Assembly.</title>
        <authorList>
            <person name="Stuart O.P."/>
            <person name="Cleave R."/>
            <person name="Magrath M.J.L."/>
            <person name="Mikheyev A.S."/>
        </authorList>
    </citation>
    <scope>NUCLEOTIDE SEQUENCE [LARGE SCALE GENOMIC DNA]</scope>
    <source>
        <strain evidence="1">Daus_M_001</strain>
        <tissue evidence="1">Leg muscle</tissue>
    </source>
</reference>
<feature type="non-terminal residue" evidence="1">
    <location>
        <position position="293"/>
    </location>
</feature>
<comment type="caution">
    <text evidence="1">The sequence shown here is derived from an EMBL/GenBank/DDBJ whole genome shotgun (WGS) entry which is preliminary data.</text>
</comment>
<evidence type="ECO:0008006" key="3">
    <source>
        <dbReference type="Google" id="ProtNLM"/>
    </source>
</evidence>
<gene>
    <name evidence="1" type="ORF">PR048_023670</name>
</gene>
<evidence type="ECO:0000313" key="2">
    <source>
        <dbReference type="Proteomes" id="UP001159363"/>
    </source>
</evidence>
<protein>
    <recommendedName>
        <fullName evidence="3">DUF4371 domain-containing protein</fullName>
    </recommendedName>
</protein>
<dbReference type="EMBL" id="JARBHB010000009">
    <property type="protein sequence ID" value="KAJ8875771.1"/>
    <property type="molecule type" value="Genomic_DNA"/>
</dbReference>
<keyword evidence="2" id="KW-1185">Reference proteome</keyword>